<evidence type="ECO:0000313" key="2">
    <source>
        <dbReference type="EMBL" id="GFR50097.1"/>
    </source>
</evidence>
<accession>A0AAD3E089</accession>
<feature type="region of interest" description="Disordered" evidence="1">
    <location>
        <begin position="1"/>
        <end position="30"/>
    </location>
</feature>
<comment type="caution">
    <text evidence="2">The sequence shown here is derived from an EMBL/GenBank/DDBJ whole genome shotgun (WGS) entry which is preliminary data.</text>
</comment>
<sequence>MPPEETTQDAAGKAADLGETGGDSSFISSSSFQGAKAGYVFKTDDRGLGYYLDVPLSERLKAAQEAQKAKPTVVKANNSLLKSLQKRGSALPIPSGVPKKAKTDDNKEAPKYLKEMERYKQMSCASDTKHDRPLVK</sequence>
<gene>
    <name evidence="2" type="ORF">Agub_g12242</name>
</gene>
<evidence type="ECO:0000256" key="1">
    <source>
        <dbReference type="SAM" id="MobiDB-lite"/>
    </source>
</evidence>
<organism evidence="2 3">
    <name type="scientific">Astrephomene gubernaculifera</name>
    <dbReference type="NCBI Taxonomy" id="47775"/>
    <lineage>
        <taxon>Eukaryota</taxon>
        <taxon>Viridiplantae</taxon>
        <taxon>Chlorophyta</taxon>
        <taxon>core chlorophytes</taxon>
        <taxon>Chlorophyceae</taxon>
        <taxon>CS clade</taxon>
        <taxon>Chlamydomonadales</taxon>
        <taxon>Astrephomenaceae</taxon>
        <taxon>Astrephomene</taxon>
    </lineage>
</organism>
<proteinExistence type="predicted"/>
<feature type="region of interest" description="Disordered" evidence="1">
    <location>
        <begin position="85"/>
        <end position="108"/>
    </location>
</feature>
<dbReference type="AlphaFoldDB" id="A0AAD3E089"/>
<protein>
    <submittedName>
        <fullName evidence="2">Uncharacterized protein</fullName>
    </submittedName>
</protein>
<dbReference type="EMBL" id="BMAR01000035">
    <property type="protein sequence ID" value="GFR50097.1"/>
    <property type="molecule type" value="Genomic_DNA"/>
</dbReference>
<reference evidence="2 3" key="1">
    <citation type="journal article" date="2021" name="Sci. Rep.">
        <title>Genome sequencing of the multicellular alga Astrephomene provides insights into convergent evolution of germ-soma differentiation.</title>
        <authorList>
            <person name="Yamashita S."/>
            <person name="Yamamoto K."/>
            <person name="Matsuzaki R."/>
            <person name="Suzuki S."/>
            <person name="Yamaguchi H."/>
            <person name="Hirooka S."/>
            <person name="Minakuchi Y."/>
            <person name="Miyagishima S."/>
            <person name="Kawachi M."/>
            <person name="Toyoda A."/>
            <person name="Nozaki H."/>
        </authorList>
    </citation>
    <scope>NUCLEOTIDE SEQUENCE [LARGE SCALE GENOMIC DNA]</scope>
    <source>
        <strain evidence="2 3">NIES-4017</strain>
    </source>
</reference>
<keyword evidence="3" id="KW-1185">Reference proteome</keyword>
<name>A0AAD3E089_9CHLO</name>
<evidence type="ECO:0000313" key="3">
    <source>
        <dbReference type="Proteomes" id="UP001054857"/>
    </source>
</evidence>
<dbReference type="Proteomes" id="UP001054857">
    <property type="component" value="Unassembled WGS sequence"/>
</dbReference>